<dbReference type="Proteomes" id="UP000183316">
    <property type="component" value="Chromosome"/>
</dbReference>
<dbReference type="SUPFAM" id="SSF56672">
    <property type="entry name" value="DNA/RNA polymerases"/>
    <property type="match status" value="1"/>
</dbReference>
<proteinExistence type="inferred from homology"/>
<sequence>MEFTVMFKPTYLARLQACCNKFELADLLQIKVTFLTNVLYRIRPENQYKKFTIKKKSGGEREIFAPDEKLKDIQQRLSELLYICQEEIWAKNNIKQNVSHGFEKNKTIITNAERHRDKNIVFNIDIENFFPSFNFGRVRGYFIANQNFKLHPNVATIIAQIACLDGSLPQGSPCSPVITNLICRILDFRLSKLAVTYGCSYSRYADDITFSTNKKNIPDALVSNEKENEPGKILVEEIHRAGFTLNHNKNRVSRCTSRQQVTGLTVNKKINVSREYIKNTRAMAHSLYFEGSYTLIEKDGKHRKGTLSELEGRFAFIDMLDKYNNVEAKKNARPERYVVKGFGLDFKQRLNSREKAYSKFLYYKNFYGNEQITILTEGKTDPVYLKCAIDSLFLDYPQLVREEKNTKNRVLKVNLFKTNDKKKYFLDLSGGAADYSRFFRRHGLLCKAYEKQPPKNPVIILLDNDTGPSDFINQIIKDYSHLPKKAEDVRKGAFYHLESNLYVLFTPLLPGDNYSSLEDFFEPKVLQMKYNGKSFDKSNNHDSSTTFGKDRFATYIVRENRKTIDFSLFKPILDSIIEIKKHFINLHPSK</sequence>
<keyword evidence="5" id="KW-0460">Magnesium</keyword>
<dbReference type="EMBL" id="CP015085">
    <property type="protein sequence ID" value="ANK06786.1"/>
    <property type="molecule type" value="Genomic_DNA"/>
</dbReference>
<evidence type="ECO:0000256" key="2">
    <source>
        <dbReference type="ARBA" id="ARBA00022679"/>
    </source>
</evidence>
<dbReference type="GO" id="GO:0003964">
    <property type="term" value="F:RNA-directed DNA polymerase activity"/>
    <property type="evidence" value="ECO:0007669"/>
    <property type="project" value="UniProtKB-KW"/>
</dbReference>
<evidence type="ECO:0000256" key="4">
    <source>
        <dbReference type="ARBA" id="ARBA00022723"/>
    </source>
</evidence>
<dbReference type="NCBIfam" id="NF038237">
    <property type="entry name" value="retron_Ec67_fus"/>
    <property type="match status" value="1"/>
</dbReference>
<dbReference type="Pfam" id="PF00078">
    <property type="entry name" value="RVT_1"/>
    <property type="match status" value="1"/>
</dbReference>
<organism evidence="11 12">
    <name type="scientific">Escherichia coli O25b:H4</name>
    <dbReference type="NCBI Taxonomy" id="941280"/>
    <lineage>
        <taxon>Bacteria</taxon>
        <taxon>Pseudomonadati</taxon>
        <taxon>Pseudomonadota</taxon>
        <taxon>Gammaproteobacteria</taxon>
        <taxon>Enterobacterales</taxon>
        <taxon>Enterobacteriaceae</taxon>
        <taxon>Escherichia</taxon>
    </lineage>
</organism>
<dbReference type="PROSITE" id="PS50878">
    <property type="entry name" value="RT_POL"/>
    <property type="match status" value="1"/>
</dbReference>
<dbReference type="InterPro" id="IPR000477">
    <property type="entry name" value="RT_dom"/>
</dbReference>
<dbReference type="PRINTS" id="PR00866">
    <property type="entry name" value="RNADNAPOLMS"/>
</dbReference>
<dbReference type="InterPro" id="IPR051083">
    <property type="entry name" value="GrpII_Intron_Splice-Mob/Def"/>
</dbReference>
<dbReference type="GO" id="GO:0051607">
    <property type="term" value="P:defense response to virus"/>
    <property type="evidence" value="ECO:0007669"/>
    <property type="project" value="UniProtKB-KW"/>
</dbReference>
<comment type="catalytic activity">
    <reaction evidence="9">
        <text>DNA(n) + a 2'-deoxyribonucleoside 5'-triphosphate = DNA(n+1) + diphosphate</text>
        <dbReference type="Rhea" id="RHEA:22508"/>
        <dbReference type="Rhea" id="RHEA-COMP:17339"/>
        <dbReference type="Rhea" id="RHEA-COMP:17340"/>
        <dbReference type="ChEBI" id="CHEBI:33019"/>
        <dbReference type="ChEBI" id="CHEBI:61560"/>
        <dbReference type="ChEBI" id="CHEBI:173112"/>
        <dbReference type="EC" id="2.7.7.49"/>
    </reaction>
</comment>
<protein>
    <recommendedName>
        <fullName evidence="1">RNA-directed DNA polymerase</fullName>
        <ecNumber evidence="1">2.7.7.49</ecNumber>
    </recommendedName>
</protein>
<dbReference type="PANTHER" id="PTHR34047">
    <property type="entry name" value="NUCLEAR INTRON MATURASE 1, MITOCHONDRIAL-RELATED"/>
    <property type="match status" value="1"/>
</dbReference>
<dbReference type="CDD" id="cd03487">
    <property type="entry name" value="RT_Bac_retron_II"/>
    <property type="match status" value="1"/>
</dbReference>
<keyword evidence="7" id="KW-0051">Antiviral defense</keyword>
<reference evidence="11 12" key="1">
    <citation type="submission" date="2016-03" db="EMBL/GenBank/DDBJ databases">
        <title>Genome Sequence and Comparative Pathogenic Determinants of Uropathogenic Escherichia coli O25b:H4, a Clinical Isolate from Saudi Arabia.</title>
        <authorList>
            <person name="Alyamani E.A.J."/>
            <person name="Khiyami M.A."/>
            <person name="Booq R.Y."/>
            <person name="Bahwerth F.S."/>
            <person name="Vaisvil B."/>
            <person name="Schmitt D.P."/>
            <person name="Kapatral V."/>
        </authorList>
    </citation>
    <scope>NUCLEOTIDE SEQUENCE [LARGE SCALE GENOMIC DNA]</scope>
    <source>
        <strain evidence="11 12">O25b:H4</strain>
    </source>
</reference>
<gene>
    <name evidence="11" type="ORF">WLH_05525</name>
</gene>
<evidence type="ECO:0000256" key="1">
    <source>
        <dbReference type="ARBA" id="ARBA00012493"/>
    </source>
</evidence>
<dbReference type="PATRIC" id="fig|941280.3.peg.5478"/>
<evidence type="ECO:0000256" key="6">
    <source>
        <dbReference type="ARBA" id="ARBA00022918"/>
    </source>
</evidence>
<evidence type="ECO:0000256" key="9">
    <source>
        <dbReference type="ARBA" id="ARBA00048173"/>
    </source>
</evidence>
<dbReference type="AlphaFoldDB" id="A0A192CM56"/>
<evidence type="ECO:0000256" key="3">
    <source>
        <dbReference type="ARBA" id="ARBA00022695"/>
    </source>
</evidence>
<keyword evidence="6 11" id="KW-0695">RNA-directed DNA polymerase</keyword>
<evidence type="ECO:0000313" key="11">
    <source>
        <dbReference type="EMBL" id="ANK06786.1"/>
    </source>
</evidence>
<keyword evidence="3 11" id="KW-0548">Nucleotidyltransferase</keyword>
<keyword evidence="4" id="KW-0479">Metal-binding</keyword>
<dbReference type="GO" id="GO:0003723">
    <property type="term" value="F:RNA binding"/>
    <property type="evidence" value="ECO:0007669"/>
    <property type="project" value="InterPro"/>
</dbReference>
<name>A0A192CM56_ECO25</name>
<evidence type="ECO:0000256" key="5">
    <source>
        <dbReference type="ARBA" id="ARBA00022842"/>
    </source>
</evidence>
<evidence type="ECO:0000313" key="12">
    <source>
        <dbReference type="Proteomes" id="UP000183316"/>
    </source>
</evidence>
<evidence type="ECO:0000256" key="7">
    <source>
        <dbReference type="ARBA" id="ARBA00023118"/>
    </source>
</evidence>
<dbReference type="EC" id="2.7.7.49" evidence="1"/>
<dbReference type="InterPro" id="IPR000123">
    <property type="entry name" value="Reverse_transcriptase_msDNA"/>
</dbReference>
<evidence type="ECO:0000259" key="10">
    <source>
        <dbReference type="PROSITE" id="PS50878"/>
    </source>
</evidence>
<dbReference type="InterPro" id="IPR043502">
    <property type="entry name" value="DNA/RNA_pol_sf"/>
</dbReference>
<keyword evidence="2 11" id="KW-0808">Transferase</keyword>
<feature type="domain" description="Reverse transcriptase" evidence="10">
    <location>
        <begin position="34"/>
        <end position="266"/>
    </location>
</feature>
<dbReference type="PANTHER" id="PTHR34047:SF7">
    <property type="entry name" value="RNA-DIRECTED DNA POLYMERASE"/>
    <property type="match status" value="1"/>
</dbReference>
<accession>A0A192CM56</accession>
<comment type="similarity">
    <text evidence="8">Belongs to the bacterial reverse transcriptase family.</text>
</comment>
<dbReference type="GO" id="GO:0046872">
    <property type="term" value="F:metal ion binding"/>
    <property type="evidence" value="ECO:0007669"/>
    <property type="project" value="UniProtKB-KW"/>
</dbReference>
<dbReference type="InterPro" id="IPR053543">
    <property type="entry name" value="Bacterial_RT"/>
</dbReference>
<evidence type="ECO:0000256" key="8">
    <source>
        <dbReference type="ARBA" id="ARBA00034120"/>
    </source>
</evidence>